<accession>A0A9D4M2I3</accession>
<proteinExistence type="predicted"/>
<evidence type="ECO:0000256" key="2">
    <source>
        <dbReference type="ARBA" id="ARBA00022840"/>
    </source>
</evidence>
<evidence type="ECO:0000313" key="4">
    <source>
        <dbReference type="EMBL" id="KAH3868630.1"/>
    </source>
</evidence>
<dbReference type="EMBL" id="JAIWYP010000002">
    <property type="protein sequence ID" value="KAH3868630.1"/>
    <property type="molecule type" value="Genomic_DNA"/>
</dbReference>
<dbReference type="Proteomes" id="UP000828390">
    <property type="component" value="Unassembled WGS sequence"/>
</dbReference>
<dbReference type="AlphaFoldDB" id="A0A9D4M2I3"/>
<dbReference type="InterPro" id="IPR015415">
    <property type="entry name" value="Spast_Vps4_C"/>
</dbReference>
<feature type="domain" description="Spastin/Vps4 C-terminal" evidence="3">
    <location>
        <begin position="2"/>
        <end position="49"/>
    </location>
</feature>
<evidence type="ECO:0000313" key="5">
    <source>
        <dbReference type="Proteomes" id="UP000828390"/>
    </source>
</evidence>
<dbReference type="Pfam" id="PF09336">
    <property type="entry name" value="Vps4_C"/>
    <property type="match status" value="1"/>
</dbReference>
<dbReference type="GO" id="GO:0005524">
    <property type="term" value="F:ATP binding"/>
    <property type="evidence" value="ECO:0007669"/>
    <property type="project" value="UniProtKB-KW"/>
</dbReference>
<comment type="caution">
    <text evidence="4">The sequence shown here is derived from an EMBL/GenBank/DDBJ whole genome shotgun (WGS) entry which is preliminary data.</text>
</comment>
<keyword evidence="2" id="KW-0067">ATP-binding</keyword>
<evidence type="ECO:0000259" key="3">
    <source>
        <dbReference type="Pfam" id="PF09336"/>
    </source>
</evidence>
<evidence type="ECO:0000256" key="1">
    <source>
        <dbReference type="ARBA" id="ARBA00022741"/>
    </source>
</evidence>
<keyword evidence="1" id="KW-0547">Nucleotide-binding</keyword>
<name>A0A9D4M2I3_DREPO</name>
<protein>
    <recommendedName>
        <fullName evidence="3">Spastin/Vps4 C-terminal domain-containing protein</fullName>
    </recommendedName>
</protein>
<keyword evidence="5" id="KW-1185">Reference proteome</keyword>
<reference evidence="4" key="1">
    <citation type="journal article" date="2019" name="bioRxiv">
        <title>The Genome of the Zebra Mussel, Dreissena polymorpha: A Resource for Invasive Species Research.</title>
        <authorList>
            <person name="McCartney M.A."/>
            <person name="Auch B."/>
            <person name="Kono T."/>
            <person name="Mallez S."/>
            <person name="Zhang Y."/>
            <person name="Obille A."/>
            <person name="Becker A."/>
            <person name="Abrahante J.E."/>
            <person name="Garbe J."/>
            <person name="Badalamenti J.P."/>
            <person name="Herman A."/>
            <person name="Mangelson H."/>
            <person name="Liachko I."/>
            <person name="Sullivan S."/>
            <person name="Sone E.D."/>
            <person name="Koren S."/>
            <person name="Silverstein K.A.T."/>
            <person name="Beckman K.B."/>
            <person name="Gohl D.M."/>
        </authorList>
    </citation>
    <scope>NUCLEOTIDE SEQUENCE</scope>
    <source>
        <strain evidence="4">Duluth1</strain>
        <tissue evidence="4">Whole animal</tissue>
    </source>
</reference>
<reference evidence="4" key="2">
    <citation type="submission" date="2020-11" db="EMBL/GenBank/DDBJ databases">
        <authorList>
            <person name="McCartney M.A."/>
            <person name="Auch B."/>
            <person name="Kono T."/>
            <person name="Mallez S."/>
            <person name="Becker A."/>
            <person name="Gohl D.M."/>
            <person name="Silverstein K.A.T."/>
            <person name="Koren S."/>
            <person name="Bechman K.B."/>
            <person name="Herman A."/>
            <person name="Abrahante J.E."/>
            <person name="Garbe J."/>
        </authorList>
    </citation>
    <scope>NUCLEOTIDE SEQUENCE</scope>
    <source>
        <strain evidence="4">Duluth1</strain>
        <tissue evidence="4">Whole animal</tissue>
    </source>
</reference>
<sequence length="53" mass="6093">MSFQEVKEVPLGSVRPISLIDFQVSVQKIRSSVEAKTLNKYLDWNKDFGDMSM</sequence>
<organism evidence="4 5">
    <name type="scientific">Dreissena polymorpha</name>
    <name type="common">Zebra mussel</name>
    <name type="synonym">Mytilus polymorpha</name>
    <dbReference type="NCBI Taxonomy" id="45954"/>
    <lineage>
        <taxon>Eukaryota</taxon>
        <taxon>Metazoa</taxon>
        <taxon>Spiralia</taxon>
        <taxon>Lophotrochozoa</taxon>
        <taxon>Mollusca</taxon>
        <taxon>Bivalvia</taxon>
        <taxon>Autobranchia</taxon>
        <taxon>Heteroconchia</taxon>
        <taxon>Euheterodonta</taxon>
        <taxon>Imparidentia</taxon>
        <taxon>Neoheterodontei</taxon>
        <taxon>Myida</taxon>
        <taxon>Dreissenoidea</taxon>
        <taxon>Dreissenidae</taxon>
        <taxon>Dreissena</taxon>
    </lineage>
</organism>
<gene>
    <name evidence="4" type="ORF">DPMN_031781</name>
</gene>